<name>A0AAE0Y8L2_9GAST</name>
<evidence type="ECO:0000256" key="1">
    <source>
        <dbReference type="SAM" id="Phobius"/>
    </source>
</evidence>
<evidence type="ECO:0000313" key="2">
    <source>
        <dbReference type="EMBL" id="KAK3735763.1"/>
    </source>
</evidence>
<evidence type="ECO:0000313" key="3">
    <source>
        <dbReference type="Proteomes" id="UP001283361"/>
    </source>
</evidence>
<comment type="caution">
    <text evidence="2">The sequence shown here is derived from an EMBL/GenBank/DDBJ whole genome shotgun (WGS) entry which is preliminary data.</text>
</comment>
<dbReference type="AlphaFoldDB" id="A0AAE0Y8L2"/>
<keyword evidence="3" id="KW-1185">Reference proteome</keyword>
<protein>
    <submittedName>
        <fullName evidence="2">Uncharacterized protein</fullName>
    </submittedName>
</protein>
<proteinExistence type="predicted"/>
<feature type="transmembrane region" description="Helical" evidence="1">
    <location>
        <begin position="26"/>
        <end position="44"/>
    </location>
</feature>
<keyword evidence="1" id="KW-1133">Transmembrane helix</keyword>
<dbReference type="Proteomes" id="UP001283361">
    <property type="component" value="Unassembled WGS sequence"/>
</dbReference>
<keyword evidence="1" id="KW-0472">Membrane</keyword>
<sequence length="116" mass="13488">MWSSSFCAASRTLNNQLIVPRFGHDWVIVLVVGSIPIKSLFNLISGSNRRYTDVGYMEQMIGYMEQMIGYMEQMIGYMEQMIGYMEQMIGYVEQIIGYVEEIIGYMEQIIGYLENH</sequence>
<gene>
    <name evidence="2" type="ORF">RRG08_021013</name>
</gene>
<keyword evidence="1" id="KW-0812">Transmembrane</keyword>
<dbReference type="EMBL" id="JAWDGP010006767">
    <property type="protein sequence ID" value="KAK3735763.1"/>
    <property type="molecule type" value="Genomic_DNA"/>
</dbReference>
<dbReference type="SUPFAM" id="SSF58104">
    <property type="entry name" value="Methyl-accepting chemotaxis protein (MCP) signaling domain"/>
    <property type="match status" value="1"/>
</dbReference>
<reference evidence="2" key="1">
    <citation type="journal article" date="2023" name="G3 (Bethesda)">
        <title>A reference genome for the long-term kleptoplast-retaining sea slug Elysia crispata morphotype clarki.</title>
        <authorList>
            <person name="Eastman K.E."/>
            <person name="Pendleton A.L."/>
            <person name="Shaikh M.A."/>
            <person name="Suttiyut T."/>
            <person name="Ogas R."/>
            <person name="Tomko P."/>
            <person name="Gavelis G."/>
            <person name="Widhalm J.R."/>
            <person name="Wisecaver J.H."/>
        </authorList>
    </citation>
    <scope>NUCLEOTIDE SEQUENCE</scope>
    <source>
        <strain evidence="2">ECLA1</strain>
    </source>
</reference>
<accession>A0AAE0Y8L2</accession>
<organism evidence="2 3">
    <name type="scientific">Elysia crispata</name>
    <name type="common">lettuce slug</name>
    <dbReference type="NCBI Taxonomy" id="231223"/>
    <lineage>
        <taxon>Eukaryota</taxon>
        <taxon>Metazoa</taxon>
        <taxon>Spiralia</taxon>
        <taxon>Lophotrochozoa</taxon>
        <taxon>Mollusca</taxon>
        <taxon>Gastropoda</taxon>
        <taxon>Heterobranchia</taxon>
        <taxon>Euthyneura</taxon>
        <taxon>Panpulmonata</taxon>
        <taxon>Sacoglossa</taxon>
        <taxon>Placobranchoidea</taxon>
        <taxon>Plakobranchidae</taxon>
        <taxon>Elysia</taxon>
    </lineage>
</organism>